<evidence type="ECO:0000259" key="4">
    <source>
        <dbReference type="PROSITE" id="PS51123"/>
    </source>
</evidence>
<proteinExistence type="predicted"/>
<dbReference type="InterPro" id="IPR036737">
    <property type="entry name" value="OmpA-like_sf"/>
</dbReference>
<dbReference type="AlphaFoldDB" id="A0A1M5E9M3"/>
<feature type="coiled-coil region" evidence="2">
    <location>
        <begin position="83"/>
        <end position="128"/>
    </location>
</feature>
<name>A0A1M5E9M3_9BACE</name>
<dbReference type="RefSeq" id="WP_025076461.1">
    <property type="nucleotide sequence ID" value="NZ_FQVD01000033.1"/>
</dbReference>
<accession>A0A1M5E9M3</accession>
<sequence>MKKITLLTFITLLVCTSCVTKKKYMIAETGRIAAIASGDSLYGLLSDCRNKGTQMSAQIKNLMQDTTRMGNSIREFQNMLSSNMTQQEKLNALLNQKKNELNERERTINELQAMIKSQNDKVQHLLNSVKDALLGFSSEELTVREKDGKVYVAMSDKLLFQSGSATLDKRGEEALGKLAQVLNRQTDIDVFIEGHTDNKPINTAIFKDNWDLSVLRATSVVRILTKKYDVNPLQIQPSGRGEFMPVDDNETAEGRSKNRRTEIIMAPKLDKLFQMLQNSEETK</sequence>
<reference evidence="5 6" key="1">
    <citation type="submission" date="2016-11" db="EMBL/GenBank/DDBJ databases">
        <authorList>
            <person name="Jaros S."/>
            <person name="Januszkiewicz K."/>
            <person name="Wedrychowicz H."/>
        </authorList>
    </citation>
    <scope>NUCLEOTIDE SEQUENCE [LARGE SCALE GENOMIC DNA]</scope>
    <source>
        <strain evidence="5 6">DSM 26883</strain>
    </source>
</reference>
<dbReference type="GO" id="GO:0016020">
    <property type="term" value="C:membrane"/>
    <property type="evidence" value="ECO:0007669"/>
    <property type="project" value="UniProtKB-UniRule"/>
</dbReference>
<organism evidence="5 6">
    <name type="scientific">Bacteroides faecichinchillae</name>
    <dbReference type="NCBI Taxonomy" id="871325"/>
    <lineage>
        <taxon>Bacteria</taxon>
        <taxon>Pseudomonadati</taxon>
        <taxon>Bacteroidota</taxon>
        <taxon>Bacteroidia</taxon>
        <taxon>Bacteroidales</taxon>
        <taxon>Bacteroidaceae</taxon>
        <taxon>Bacteroides</taxon>
    </lineage>
</organism>
<evidence type="ECO:0000313" key="6">
    <source>
        <dbReference type="Proteomes" id="UP000184436"/>
    </source>
</evidence>
<evidence type="ECO:0000256" key="3">
    <source>
        <dbReference type="SAM" id="MobiDB-lite"/>
    </source>
</evidence>
<dbReference type="Gene3D" id="3.30.1330.60">
    <property type="entry name" value="OmpA-like domain"/>
    <property type="match status" value="1"/>
</dbReference>
<dbReference type="Pfam" id="PF00691">
    <property type="entry name" value="OmpA"/>
    <property type="match status" value="1"/>
</dbReference>
<dbReference type="PANTHER" id="PTHR30329">
    <property type="entry name" value="STATOR ELEMENT OF FLAGELLAR MOTOR COMPLEX"/>
    <property type="match status" value="1"/>
</dbReference>
<dbReference type="InterPro" id="IPR050330">
    <property type="entry name" value="Bact_OuterMem_StrucFunc"/>
</dbReference>
<dbReference type="SUPFAM" id="SSF103088">
    <property type="entry name" value="OmpA-like"/>
    <property type="match status" value="1"/>
</dbReference>
<feature type="domain" description="OmpA-like" evidence="4">
    <location>
        <begin position="147"/>
        <end position="269"/>
    </location>
</feature>
<keyword evidence="6" id="KW-1185">Reference proteome</keyword>
<dbReference type="OrthoDB" id="9815217at2"/>
<feature type="region of interest" description="Disordered" evidence="3">
    <location>
        <begin position="239"/>
        <end position="258"/>
    </location>
</feature>
<dbReference type="STRING" id="871325.SAMN05444349_13327"/>
<evidence type="ECO:0000313" key="5">
    <source>
        <dbReference type="EMBL" id="SHF75885.1"/>
    </source>
</evidence>
<dbReference type="PROSITE" id="PS51123">
    <property type="entry name" value="OMPA_2"/>
    <property type="match status" value="1"/>
</dbReference>
<keyword evidence="2" id="KW-0175">Coiled coil</keyword>
<dbReference type="InterPro" id="IPR006665">
    <property type="entry name" value="OmpA-like"/>
</dbReference>
<dbReference type="Proteomes" id="UP000184436">
    <property type="component" value="Unassembled WGS sequence"/>
</dbReference>
<evidence type="ECO:0000256" key="1">
    <source>
        <dbReference type="PROSITE-ProRule" id="PRU00473"/>
    </source>
</evidence>
<evidence type="ECO:0000256" key="2">
    <source>
        <dbReference type="SAM" id="Coils"/>
    </source>
</evidence>
<protein>
    <submittedName>
        <fullName evidence="5">Chemotaxis protein MotB</fullName>
    </submittedName>
</protein>
<keyword evidence="1" id="KW-0472">Membrane</keyword>
<dbReference type="EMBL" id="FQVD01000033">
    <property type="protein sequence ID" value="SHF75885.1"/>
    <property type="molecule type" value="Genomic_DNA"/>
</dbReference>
<dbReference type="CDD" id="cd07185">
    <property type="entry name" value="OmpA_C-like"/>
    <property type="match status" value="1"/>
</dbReference>
<gene>
    <name evidence="5" type="ORF">SAMN05444349_13327</name>
</gene>
<dbReference type="PANTHER" id="PTHR30329:SF21">
    <property type="entry name" value="LIPOPROTEIN YIAD-RELATED"/>
    <property type="match status" value="1"/>
</dbReference>